<protein>
    <submittedName>
        <fullName evidence="1">Uncharacterized protein</fullName>
    </submittedName>
</protein>
<sequence length="105" mass="12250">MAQRKGGGLMCPRADLRLFGRRHALKARFQTLIHHAQYRCHDIRIIAVESAQGWRMKLHILYQGARVVRDRGTDQLYLDFSHARIAGMLHAYEIVDMRLAKKPDR</sequence>
<evidence type="ECO:0000313" key="1">
    <source>
        <dbReference type="EMBL" id="MFJ3048198.1"/>
    </source>
</evidence>
<name>A0ABW8F4H4_9BURK</name>
<dbReference type="Proteomes" id="UP001617427">
    <property type="component" value="Unassembled WGS sequence"/>
</dbReference>
<gene>
    <name evidence="1" type="ORF">ACIPEN_20380</name>
</gene>
<dbReference type="EMBL" id="JBIUZV010000016">
    <property type="protein sequence ID" value="MFJ3048198.1"/>
    <property type="molecule type" value="Genomic_DNA"/>
</dbReference>
<evidence type="ECO:0000313" key="2">
    <source>
        <dbReference type="Proteomes" id="UP001617427"/>
    </source>
</evidence>
<dbReference type="RefSeq" id="WP_402703092.1">
    <property type="nucleotide sequence ID" value="NZ_JBIUZV010000016.1"/>
</dbReference>
<proteinExistence type="predicted"/>
<organism evidence="1 2">
    <name type="scientific">Herbaspirillum chlorophenolicum</name>
    <dbReference type="NCBI Taxonomy" id="211589"/>
    <lineage>
        <taxon>Bacteria</taxon>
        <taxon>Pseudomonadati</taxon>
        <taxon>Pseudomonadota</taxon>
        <taxon>Betaproteobacteria</taxon>
        <taxon>Burkholderiales</taxon>
        <taxon>Oxalobacteraceae</taxon>
        <taxon>Herbaspirillum</taxon>
    </lineage>
</organism>
<comment type="caution">
    <text evidence="1">The sequence shown here is derived from an EMBL/GenBank/DDBJ whole genome shotgun (WGS) entry which is preliminary data.</text>
</comment>
<reference evidence="1 2" key="1">
    <citation type="submission" date="2024-10" db="EMBL/GenBank/DDBJ databases">
        <title>The Natural Products Discovery Center: Release of the First 8490 Sequenced Strains for Exploring Actinobacteria Biosynthetic Diversity.</title>
        <authorList>
            <person name="Kalkreuter E."/>
            <person name="Kautsar S.A."/>
            <person name="Yang D."/>
            <person name="Bader C.D."/>
            <person name="Teijaro C.N."/>
            <person name="Fluegel L."/>
            <person name="Davis C.M."/>
            <person name="Simpson J.R."/>
            <person name="Lauterbach L."/>
            <person name="Steele A.D."/>
            <person name="Gui C."/>
            <person name="Meng S."/>
            <person name="Li G."/>
            <person name="Viehrig K."/>
            <person name="Ye F."/>
            <person name="Su P."/>
            <person name="Kiefer A.F."/>
            <person name="Nichols A."/>
            <person name="Cepeda A.J."/>
            <person name="Yan W."/>
            <person name="Fan B."/>
            <person name="Jiang Y."/>
            <person name="Adhikari A."/>
            <person name="Zheng C.-J."/>
            <person name="Schuster L."/>
            <person name="Cowan T.M."/>
            <person name="Smanski M.J."/>
            <person name="Chevrette M.G."/>
            <person name="De Carvalho L.P.S."/>
            <person name="Shen B."/>
        </authorList>
    </citation>
    <scope>NUCLEOTIDE SEQUENCE [LARGE SCALE GENOMIC DNA]</scope>
    <source>
        <strain evidence="1 2">NPDC087045</strain>
    </source>
</reference>
<keyword evidence="2" id="KW-1185">Reference proteome</keyword>
<accession>A0ABW8F4H4</accession>